<dbReference type="InterPro" id="IPR038573">
    <property type="entry name" value="BrnT_sf"/>
</dbReference>
<reference evidence="1" key="1">
    <citation type="submission" date="2022-05" db="EMBL/GenBank/DDBJ databases">
        <authorList>
            <person name="Pankratov T."/>
        </authorList>
    </citation>
    <scope>NUCLEOTIDE SEQUENCE</scope>
    <source>
        <strain evidence="1">BP6-180914</strain>
    </source>
</reference>
<sequence>MKSFAPQPKRSANIAKHGYDPADFETAFSFDRYLSRRTKPSQTGRERRLLVGTWFNDAVVTVIISPLGSEGCDVVSVRDASDKERAAYDNL</sequence>
<dbReference type="EMBL" id="JAMOIM010000008">
    <property type="protein sequence ID" value="MCW6509222.1"/>
    <property type="molecule type" value="Genomic_DNA"/>
</dbReference>
<proteinExistence type="predicted"/>
<dbReference type="RefSeq" id="WP_282585579.1">
    <property type="nucleotide sequence ID" value="NZ_JAMOIM010000008.1"/>
</dbReference>
<dbReference type="Proteomes" id="UP001165667">
    <property type="component" value="Unassembled WGS sequence"/>
</dbReference>
<evidence type="ECO:0000313" key="2">
    <source>
        <dbReference type="Proteomes" id="UP001165667"/>
    </source>
</evidence>
<keyword evidence="2" id="KW-1185">Reference proteome</keyword>
<dbReference type="AlphaFoldDB" id="A0AA41Z4Q0"/>
<name>A0AA41Z4Q0_9HYPH</name>
<organism evidence="1 2">
    <name type="scientific">Lichenifustis flavocetrariae</name>
    <dbReference type="NCBI Taxonomy" id="2949735"/>
    <lineage>
        <taxon>Bacteria</taxon>
        <taxon>Pseudomonadati</taxon>
        <taxon>Pseudomonadota</taxon>
        <taxon>Alphaproteobacteria</taxon>
        <taxon>Hyphomicrobiales</taxon>
        <taxon>Lichenihabitantaceae</taxon>
        <taxon>Lichenifustis</taxon>
    </lineage>
</organism>
<protein>
    <submittedName>
        <fullName evidence="1">BrnT family toxin</fullName>
    </submittedName>
</protein>
<dbReference type="Pfam" id="PF04365">
    <property type="entry name" value="BrnT_toxin"/>
    <property type="match status" value="1"/>
</dbReference>
<comment type="caution">
    <text evidence="1">The sequence shown here is derived from an EMBL/GenBank/DDBJ whole genome shotgun (WGS) entry which is preliminary data.</text>
</comment>
<gene>
    <name evidence="1" type="ORF">M8523_14450</name>
</gene>
<accession>A0AA41Z4Q0</accession>
<dbReference type="InterPro" id="IPR007460">
    <property type="entry name" value="BrnT_toxin"/>
</dbReference>
<dbReference type="Gene3D" id="3.10.450.530">
    <property type="entry name" value="Ribonuclease toxin, BrnT, of type II toxin-antitoxin system"/>
    <property type="match status" value="1"/>
</dbReference>
<evidence type="ECO:0000313" key="1">
    <source>
        <dbReference type="EMBL" id="MCW6509222.1"/>
    </source>
</evidence>